<dbReference type="AlphaFoldDB" id="A0A538U2K3"/>
<dbReference type="SUPFAM" id="SSF55729">
    <property type="entry name" value="Acyl-CoA N-acyltransferases (Nat)"/>
    <property type="match status" value="1"/>
</dbReference>
<sequence>MTTLRPATRPDDLDHVRALLGEYERGTGVDLCFQGFAAELAGLPGDYAPPRGRLLLAEVDGAIAGCIALRPLGGDACEMKRLYTRPAFRGQGLGRRLAEAVITEARSMGYARMRLDTLPMMGEAIALYTRLGFTDIAPYRENPVPGTRYLELSLTERVV</sequence>
<reference evidence="2 3" key="1">
    <citation type="journal article" date="2019" name="Nat. Microbiol.">
        <title>Mediterranean grassland soil C-N compound turnover is dependent on rainfall and depth, and is mediated by genomically divergent microorganisms.</title>
        <authorList>
            <person name="Diamond S."/>
            <person name="Andeer P.F."/>
            <person name="Li Z."/>
            <person name="Crits-Christoph A."/>
            <person name="Burstein D."/>
            <person name="Anantharaman K."/>
            <person name="Lane K.R."/>
            <person name="Thomas B.C."/>
            <person name="Pan C."/>
            <person name="Northen T.R."/>
            <person name="Banfield J.F."/>
        </authorList>
    </citation>
    <scope>NUCLEOTIDE SEQUENCE [LARGE SCALE GENOMIC DNA]</scope>
    <source>
        <strain evidence="2">WS_11</strain>
    </source>
</reference>
<dbReference type="EMBL" id="VBPB01000247">
    <property type="protein sequence ID" value="TMQ70127.1"/>
    <property type="molecule type" value="Genomic_DNA"/>
</dbReference>
<dbReference type="Pfam" id="PF00583">
    <property type="entry name" value="Acetyltransf_1"/>
    <property type="match status" value="1"/>
</dbReference>
<feature type="domain" description="N-acetyltransferase" evidence="1">
    <location>
        <begin position="2"/>
        <end position="155"/>
    </location>
</feature>
<dbReference type="Gene3D" id="3.40.630.30">
    <property type="match status" value="1"/>
</dbReference>
<evidence type="ECO:0000259" key="1">
    <source>
        <dbReference type="PROSITE" id="PS51186"/>
    </source>
</evidence>
<evidence type="ECO:0000313" key="2">
    <source>
        <dbReference type="EMBL" id="TMQ70127.1"/>
    </source>
</evidence>
<name>A0A538U2K3_UNCEI</name>
<proteinExistence type="predicted"/>
<dbReference type="PANTHER" id="PTHR43305">
    <property type="entry name" value="FAMILY N-ACETYLTRANSFERASE, PUTATIVE (AFU_ORTHOLOGUE AFUA_2G01380)-RELATED"/>
    <property type="match status" value="1"/>
</dbReference>
<dbReference type="InterPro" id="IPR016181">
    <property type="entry name" value="Acyl_CoA_acyltransferase"/>
</dbReference>
<keyword evidence="2" id="KW-0808">Transferase</keyword>
<comment type="caution">
    <text evidence="2">The sequence shown here is derived from an EMBL/GenBank/DDBJ whole genome shotgun (WGS) entry which is preliminary data.</text>
</comment>
<evidence type="ECO:0000313" key="3">
    <source>
        <dbReference type="Proteomes" id="UP000319771"/>
    </source>
</evidence>
<dbReference type="InterPro" id="IPR052777">
    <property type="entry name" value="Acetyltransferase_Enz"/>
</dbReference>
<accession>A0A538U2K3</accession>
<dbReference type="PANTHER" id="PTHR43305:SF1">
    <property type="entry name" value="FAMILY N-ACETYLTRANSFERASE, PUTATIVE (AFU_ORTHOLOGUE AFUA_2G01380)-RELATED"/>
    <property type="match status" value="1"/>
</dbReference>
<dbReference type="GO" id="GO:0016747">
    <property type="term" value="F:acyltransferase activity, transferring groups other than amino-acyl groups"/>
    <property type="evidence" value="ECO:0007669"/>
    <property type="project" value="InterPro"/>
</dbReference>
<dbReference type="InterPro" id="IPR000182">
    <property type="entry name" value="GNAT_dom"/>
</dbReference>
<dbReference type="Proteomes" id="UP000319771">
    <property type="component" value="Unassembled WGS sequence"/>
</dbReference>
<organism evidence="2 3">
    <name type="scientific">Eiseniibacteriota bacterium</name>
    <dbReference type="NCBI Taxonomy" id="2212470"/>
    <lineage>
        <taxon>Bacteria</taxon>
        <taxon>Candidatus Eiseniibacteriota</taxon>
    </lineage>
</organism>
<dbReference type="CDD" id="cd04301">
    <property type="entry name" value="NAT_SF"/>
    <property type="match status" value="1"/>
</dbReference>
<dbReference type="PROSITE" id="PS51186">
    <property type="entry name" value="GNAT"/>
    <property type="match status" value="1"/>
</dbReference>
<protein>
    <submittedName>
        <fullName evidence="2">GNAT family N-acetyltransferase</fullName>
    </submittedName>
</protein>
<gene>
    <name evidence="2" type="ORF">E6K81_13330</name>
</gene>